<evidence type="ECO:0000256" key="1">
    <source>
        <dbReference type="ARBA" id="ARBA00001946"/>
    </source>
</evidence>
<evidence type="ECO:0000256" key="4">
    <source>
        <dbReference type="ARBA" id="ARBA00022741"/>
    </source>
</evidence>
<dbReference type="NCBIfam" id="NF008956">
    <property type="entry name" value="PRK12299.1"/>
    <property type="match status" value="1"/>
</dbReference>
<evidence type="ECO:0000256" key="8">
    <source>
        <dbReference type="SAM" id="SignalP"/>
    </source>
</evidence>
<evidence type="ECO:0008006" key="14">
    <source>
        <dbReference type="Google" id="ProtNLM"/>
    </source>
</evidence>
<dbReference type="Gene3D" id="2.70.210.12">
    <property type="entry name" value="GTP1/OBG domain"/>
    <property type="match status" value="1"/>
</dbReference>
<dbReference type="Pfam" id="PF09269">
    <property type="entry name" value="DUF1967"/>
    <property type="match status" value="1"/>
</dbReference>
<evidence type="ECO:0000259" key="11">
    <source>
        <dbReference type="PROSITE" id="PS51883"/>
    </source>
</evidence>
<feature type="domain" description="OCT" evidence="10">
    <location>
        <begin position="415"/>
        <end position="493"/>
    </location>
</feature>
<evidence type="ECO:0000259" key="9">
    <source>
        <dbReference type="PROSITE" id="PS51710"/>
    </source>
</evidence>
<dbReference type="AlphaFoldDB" id="A0AB34K3J6"/>
<accession>A0AB34K3J6</accession>
<dbReference type="GO" id="GO:0042254">
    <property type="term" value="P:ribosome biogenesis"/>
    <property type="evidence" value="ECO:0007669"/>
    <property type="project" value="UniProtKB-UniRule"/>
</dbReference>
<proteinExistence type="inferred from homology"/>
<dbReference type="InterPro" id="IPR014100">
    <property type="entry name" value="GTP-bd_Obg/CgtA"/>
</dbReference>
<dbReference type="InterPro" id="IPR006073">
    <property type="entry name" value="GTP-bd"/>
</dbReference>
<dbReference type="Proteomes" id="UP001515480">
    <property type="component" value="Unassembled WGS sequence"/>
</dbReference>
<feature type="domain" description="Obg" evidence="11">
    <location>
        <begin position="69"/>
        <end position="224"/>
    </location>
</feature>
<dbReference type="PROSITE" id="PS51710">
    <property type="entry name" value="G_OBG"/>
    <property type="match status" value="1"/>
</dbReference>
<dbReference type="SUPFAM" id="SSF102741">
    <property type="entry name" value="Obg GTP-binding protein C-terminal domain"/>
    <property type="match status" value="1"/>
</dbReference>
<dbReference type="HAMAP" id="MF_01454">
    <property type="entry name" value="GTPase_Obg"/>
    <property type="match status" value="1"/>
</dbReference>
<dbReference type="InterPro" id="IPR045086">
    <property type="entry name" value="OBG_GTPase"/>
</dbReference>
<evidence type="ECO:0000256" key="7">
    <source>
        <dbReference type="SAM" id="MobiDB-lite"/>
    </source>
</evidence>
<dbReference type="PANTHER" id="PTHR11702:SF44">
    <property type="entry name" value="GTP-BINDING PROTEIN OBGC, CHLOROPLASTIC"/>
    <property type="match status" value="1"/>
</dbReference>
<dbReference type="GO" id="GO:0000287">
    <property type="term" value="F:magnesium ion binding"/>
    <property type="evidence" value="ECO:0007669"/>
    <property type="project" value="InterPro"/>
</dbReference>
<dbReference type="GO" id="GO:0005525">
    <property type="term" value="F:GTP binding"/>
    <property type="evidence" value="ECO:0007669"/>
    <property type="project" value="UniProtKB-KW"/>
</dbReference>
<evidence type="ECO:0000313" key="13">
    <source>
        <dbReference type="Proteomes" id="UP001515480"/>
    </source>
</evidence>
<feature type="region of interest" description="Disordered" evidence="7">
    <location>
        <begin position="185"/>
        <end position="211"/>
    </location>
</feature>
<keyword evidence="4" id="KW-0547">Nucleotide-binding</keyword>
<dbReference type="Pfam" id="PF01926">
    <property type="entry name" value="MMR_HSR1"/>
    <property type="match status" value="1"/>
</dbReference>
<dbReference type="PANTHER" id="PTHR11702">
    <property type="entry name" value="DEVELOPMENTALLY REGULATED GTP-BINDING PROTEIN-RELATED"/>
    <property type="match status" value="1"/>
</dbReference>
<dbReference type="SUPFAM" id="SSF52540">
    <property type="entry name" value="P-loop containing nucleoside triphosphate hydrolases"/>
    <property type="match status" value="1"/>
</dbReference>
<dbReference type="Pfam" id="PF01018">
    <property type="entry name" value="GTP1_OBG"/>
    <property type="match status" value="1"/>
</dbReference>
<gene>
    <name evidence="12" type="ORF">AB1Y20_009102</name>
</gene>
<dbReference type="InterPro" id="IPR027417">
    <property type="entry name" value="P-loop_NTPase"/>
</dbReference>
<dbReference type="InterPro" id="IPR006074">
    <property type="entry name" value="GTP1-OBG_CS"/>
</dbReference>
<dbReference type="PROSITE" id="PS51883">
    <property type="entry name" value="OBG"/>
    <property type="match status" value="1"/>
</dbReference>
<dbReference type="EMBL" id="JBGBPQ010000002">
    <property type="protein sequence ID" value="KAL1527717.1"/>
    <property type="molecule type" value="Genomic_DNA"/>
</dbReference>
<organism evidence="12 13">
    <name type="scientific">Prymnesium parvum</name>
    <name type="common">Toxic golden alga</name>
    <dbReference type="NCBI Taxonomy" id="97485"/>
    <lineage>
        <taxon>Eukaryota</taxon>
        <taxon>Haptista</taxon>
        <taxon>Haptophyta</taxon>
        <taxon>Prymnesiophyceae</taxon>
        <taxon>Prymnesiales</taxon>
        <taxon>Prymnesiaceae</taxon>
        <taxon>Prymnesium</taxon>
    </lineage>
</organism>
<dbReference type="PROSITE" id="PS00905">
    <property type="entry name" value="GTP1_OBG"/>
    <property type="match status" value="1"/>
</dbReference>
<evidence type="ECO:0000256" key="2">
    <source>
        <dbReference type="ARBA" id="ARBA00007699"/>
    </source>
</evidence>
<dbReference type="NCBIfam" id="NF008955">
    <property type="entry name" value="PRK12297.1"/>
    <property type="match status" value="1"/>
</dbReference>
<dbReference type="PROSITE" id="PS51881">
    <property type="entry name" value="OCT"/>
    <property type="match status" value="1"/>
</dbReference>
<comment type="cofactor">
    <cofactor evidence="1">
        <name>Mg(2+)</name>
        <dbReference type="ChEBI" id="CHEBI:18420"/>
    </cofactor>
</comment>
<dbReference type="CDD" id="cd01898">
    <property type="entry name" value="Obg"/>
    <property type="match status" value="1"/>
</dbReference>
<evidence type="ECO:0000313" key="12">
    <source>
        <dbReference type="EMBL" id="KAL1527717.1"/>
    </source>
</evidence>
<feature type="chain" id="PRO_5044266348" description="Obg family GTPase CgtA" evidence="8">
    <location>
        <begin position="21"/>
        <end position="544"/>
    </location>
</feature>
<comment type="caution">
    <text evidence="12">The sequence shown here is derived from an EMBL/GenBank/DDBJ whole genome shotgun (WGS) entry which is preliminary data.</text>
</comment>
<comment type="similarity">
    <text evidence="2">Belongs to the TRAFAC class OBG-HflX-like GTPase superfamily. OBG GTPase family.</text>
</comment>
<evidence type="ECO:0000256" key="5">
    <source>
        <dbReference type="ARBA" id="ARBA00022842"/>
    </source>
</evidence>
<name>A0AB34K3J6_PRYPA</name>
<feature type="domain" description="OBG-type G" evidence="9">
    <location>
        <begin position="225"/>
        <end position="398"/>
    </location>
</feature>
<dbReference type="InterPro" id="IPR036726">
    <property type="entry name" value="GTP1_OBG_dom_sf"/>
</dbReference>
<dbReference type="PRINTS" id="PR00326">
    <property type="entry name" value="GTP1OBG"/>
</dbReference>
<dbReference type="NCBIfam" id="TIGR02729">
    <property type="entry name" value="Obg_CgtA"/>
    <property type="match status" value="1"/>
</dbReference>
<sequence>MRASLFRWAAVLATTSSAFAAYTPTLARLSPPATCHRTSSVLCVAAQVAEEGEDELETNLQPPKNDDDWLFFDRARIFVAAGTGGDGCVAFRREKDKPKMGPCGGNGGRGGSVYLVCDEGLNTLRQEVHFRAEDGQNGMGKGRHGESRADVEVRVPPGTVVRDLESNGLIGELIDHGDRLRVARGGRGGRGNAAFKTARDTTPRLSEKGEPGAERWLQLELKLLADVGLVGIPNAGKSTLLAAATRAKPKIASYPFTTVVPNLGVWQASDDDDDSSVVLADIPGLLEGAHDGVGLGLAFLRHIERCRLLVHVVDGSSVDPLGDLQAVNTELKLFSPWLAQKPQVVVLNKVDIPEVAEQQERLLEQIIAVVGHKRVLPISAASRENVPLLMSRLRKLLGSAKLHGPPAPVEALMNIDQEGAHDVDVEPVGSGTWRLTGERIEKAAAMTNWDYYEAQDRFQRIMRALGVTEKLKARGAKNGDLIMVGNVDFSYFEESPMAARARLAGFSDKTGPPDEFWDEEMQKNAEVDDLLESLLDADGDVATF</sequence>
<keyword evidence="6" id="KW-0342">GTP-binding</keyword>
<evidence type="ECO:0000256" key="6">
    <source>
        <dbReference type="ARBA" id="ARBA00023134"/>
    </source>
</evidence>
<evidence type="ECO:0000259" key="10">
    <source>
        <dbReference type="PROSITE" id="PS51881"/>
    </source>
</evidence>
<evidence type="ECO:0000256" key="3">
    <source>
        <dbReference type="ARBA" id="ARBA00022723"/>
    </source>
</evidence>
<keyword evidence="3" id="KW-0479">Metal-binding</keyword>
<dbReference type="InterPro" id="IPR031167">
    <property type="entry name" value="G_OBG"/>
</dbReference>
<dbReference type="InterPro" id="IPR036346">
    <property type="entry name" value="GTP-bd_prot_GTP1/OBG_C_sf"/>
</dbReference>
<dbReference type="SUPFAM" id="SSF82051">
    <property type="entry name" value="Obg GTP-binding protein N-terminal domain"/>
    <property type="match status" value="1"/>
</dbReference>
<dbReference type="GO" id="GO:0003924">
    <property type="term" value="F:GTPase activity"/>
    <property type="evidence" value="ECO:0007669"/>
    <property type="project" value="InterPro"/>
</dbReference>
<dbReference type="GO" id="GO:0005739">
    <property type="term" value="C:mitochondrion"/>
    <property type="evidence" value="ECO:0007669"/>
    <property type="project" value="TreeGrafter"/>
</dbReference>
<dbReference type="FunFam" id="2.70.210.12:FF:000001">
    <property type="entry name" value="GTPase Obg"/>
    <property type="match status" value="1"/>
</dbReference>
<dbReference type="Gene3D" id="3.30.300.350">
    <property type="entry name" value="GTP-binding protein OBG, C-terminal domain"/>
    <property type="match status" value="1"/>
</dbReference>
<feature type="compositionally biased region" description="Basic and acidic residues" evidence="7">
    <location>
        <begin position="197"/>
        <end position="211"/>
    </location>
</feature>
<keyword evidence="8" id="KW-0732">Signal</keyword>
<dbReference type="InterPro" id="IPR015349">
    <property type="entry name" value="OCT_dom"/>
</dbReference>
<dbReference type="Gene3D" id="3.40.50.300">
    <property type="entry name" value="P-loop containing nucleotide triphosphate hydrolases"/>
    <property type="match status" value="1"/>
</dbReference>
<protein>
    <recommendedName>
        <fullName evidence="14">Obg family GTPase CgtA</fullName>
    </recommendedName>
</protein>
<keyword evidence="13" id="KW-1185">Reference proteome</keyword>
<dbReference type="InterPro" id="IPR006169">
    <property type="entry name" value="GTP1_OBG_dom"/>
</dbReference>
<reference evidence="12 13" key="1">
    <citation type="journal article" date="2024" name="Science">
        <title>Giant polyketide synthase enzymes in the biosynthesis of giant marine polyether toxins.</title>
        <authorList>
            <person name="Fallon T.R."/>
            <person name="Shende V.V."/>
            <person name="Wierzbicki I.H."/>
            <person name="Pendleton A.L."/>
            <person name="Watervoot N.F."/>
            <person name="Auber R.P."/>
            <person name="Gonzalez D.J."/>
            <person name="Wisecaver J.H."/>
            <person name="Moore B.S."/>
        </authorList>
    </citation>
    <scope>NUCLEOTIDE SEQUENCE [LARGE SCALE GENOMIC DNA]</scope>
    <source>
        <strain evidence="12 13">12B1</strain>
    </source>
</reference>
<dbReference type="NCBIfam" id="TIGR03595">
    <property type="entry name" value="Obg_CgtA_exten"/>
    <property type="match status" value="1"/>
</dbReference>
<keyword evidence="5" id="KW-0460">Magnesium</keyword>
<feature type="signal peptide" evidence="8">
    <location>
        <begin position="1"/>
        <end position="20"/>
    </location>
</feature>